<dbReference type="InterPro" id="IPR013078">
    <property type="entry name" value="His_Pase_superF_clade-1"/>
</dbReference>
<dbReference type="EMBL" id="JARGDN010000009">
    <property type="protein sequence ID" value="MDG9734012.1"/>
    <property type="molecule type" value="Genomic_DNA"/>
</dbReference>
<evidence type="ECO:0000313" key="2">
    <source>
        <dbReference type="EMBL" id="MDG9734012.1"/>
    </source>
</evidence>
<evidence type="ECO:0000313" key="4">
    <source>
        <dbReference type="Proteomes" id="UP000321296"/>
    </source>
</evidence>
<feature type="binding site" evidence="1">
    <location>
        <position position="58"/>
    </location>
    <ligand>
        <name>substrate</name>
    </ligand>
</feature>
<dbReference type="Pfam" id="PF00300">
    <property type="entry name" value="His_Phos_1"/>
    <property type="match status" value="1"/>
</dbReference>
<dbReference type="InterPro" id="IPR050275">
    <property type="entry name" value="PGM_Phosphatase"/>
</dbReference>
<dbReference type="PANTHER" id="PTHR48100:SF1">
    <property type="entry name" value="HISTIDINE PHOSPHATASE FAMILY PROTEIN-RELATED"/>
    <property type="match status" value="1"/>
</dbReference>
<dbReference type="KEGG" id="lpse:FGL85_07140"/>
<dbReference type="EMBL" id="CP042383">
    <property type="protein sequence ID" value="QEA42296.1"/>
    <property type="molecule type" value="Genomic_DNA"/>
</dbReference>
<gene>
    <name evidence="3" type="ORF">FGL85_07140</name>
    <name evidence="2" type="ORF">P1N92_07760</name>
</gene>
<evidence type="ECO:0000313" key="5">
    <source>
        <dbReference type="Proteomes" id="UP001529201"/>
    </source>
</evidence>
<dbReference type="RefSeq" id="WP_010280363.1">
    <property type="nucleotide sequence ID" value="NZ_BMBO01000005.1"/>
</dbReference>
<dbReference type="GeneID" id="64344648"/>
<protein>
    <submittedName>
        <fullName evidence="3">Histidine phosphatase family protein</fullName>
    </submittedName>
    <submittedName>
        <fullName evidence="2">Phosphoglycerate mutase family protein</fullName>
    </submittedName>
</protein>
<dbReference type="GO" id="GO:0016791">
    <property type="term" value="F:phosphatase activity"/>
    <property type="evidence" value="ECO:0007669"/>
    <property type="project" value="TreeGrafter"/>
</dbReference>
<dbReference type="SUPFAM" id="SSF53254">
    <property type="entry name" value="Phosphoglycerate mutase-like"/>
    <property type="match status" value="1"/>
</dbReference>
<evidence type="ECO:0000313" key="3">
    <source>
        <dbReference type="EMBL" id="QEA42296.1"/>
    </source>
</evidence>
<dbReference type="PANTHER" id="PTHR48100">
    <property type="entry name" value="BROAD-SPECIFICITY PHOSPHATASE YOR283W-RELATED"/>
    <property type="match status" value="1"/>
</dbReference>
<keyword evidence="5" id="KW-1185">Reference proteome</keyword>
<dbReference type="GO" id="GO:0005737">
    <property type="term" value="C:cytoplasm"/>
    <property type="evidence" value="ECO:0007669"/>
    <property type="project" value="TreeGrafter"/>
</dbReference>
<reference evidence="2 5" key="2">
    <citation type="submission" date="2023-02" db="EMBL/GenBank/DDBJ databases">
        <title>Antimicrobial susceptibility testing and tentative epidemiological cut-off values for Lactobacillaceae family species intended for ingestion.</title>
        <authorList>
            <person name="Noehr-Meldgaard K."/>
            <person name="Struve C."/>
            <person name="Ingmer H."/>
            <person name="Koza A."/>
            <person name="Al-Nakeeb K."/>
            <person name="Agersoe Y."/>
        </authorList>
    </citation>
    <scope>NUCLEOTIDE SEQUENCE [LARGE SCALE GENOMIC DNA]</scope>
    <source>
        <strain evidence="2 5">DSM 20193</strain>
    </source>
</reference>
<dbReference type="Proteomes" id="UP000321296">
    <property type="component" value="Chromosome"/>
</dbReference>
<dbReference type="Gene3D" id="3.40.50.1240">
    <property type="entry name" value="Phosphoglycerate mutase-like"/>
    <property type="match status" value="1"/>
</dbReference>
<accession>A0A5B8T031</accession>
<dbReference type="InterPro" id="IPR029033">
    <property type="entry name" value="His_PPase_superfam"/>
</dbReference>
<name>A0A5B8T031_LEUPS</name>
<evidence type="ECO:0000256" key="1">
    <source>
        <dbReference type="PIRSR" id="PIRSR613078-2"/>
    </source>
</evidence>
<proteinExistence type="predicted"/>
<sequence>MSEEKTTVYFVRHARPDYSCEDDRNMPLTAEGKADAVIVAEVLKNVSFDMCISSPYVRTQATIKPTCDQKKLTLRTDERLKERVRGKLGNQGDELQRRRWLDFDFHEPQGESMNSLQKRNISALTNILSRYTGQTILFSTHGAALSAILNFYDDTFGYQNFKRLEMFTPYILKVTFGMNQNLIDQSEILIIDKSEGLA</sequence>
<dbReference type="CDD" id="cd07067">
    <property type="entry name" value="HP_PGM_like"/>
    <property type="match status" value="1"/>
</dbReference>
<dbReference type="AlphaFoldDB" id="A0A5B8T031"/>
<dbReference type="SMART" id="SM00855">
    <property type="entry name" value="PGAM"/>
    <property type="match status" value="1"/>
</dbReference>
<reference evidence="3 4" key="1">
    <citation type="submission" date="2019-06" db="EMBL/GenBank/DDBJ databases">
        <title>Genome analyses of bacteria isolated from kimchi.</title>
        <authorList>
            <person name="Lee S."/>
            <person name="Ahn S."/>
            <person name="Roh S."/>
        </authorList>
    </citation>
    <scope>NUCLEOTIDE SEQUENCE [LARGE SCALE GENOMIC DNA]</scope>
    <source>
        <strain evidence="3 4">CBA3630</strain>
    </source>
</reference>
<organism evidence="3 4">
    <name type="scientific">Leuconostoc pseudomesenteroides</name>
    <dbReference type="NCBI Taxonomy" id="33968"/>
    <lineage>
        <taxon>Bacteria</taxon>
        <taxon>Bacillati</taxon>
        <taxon>Bacillota</taxon>
        <taxon>Bacilli</taxon>
        <taxon>Lactobacillales</taxon>
        <taxon>Lactobacillaceae</taxon>
        <taxon>Leuconostoc</taxon>
    </lineage>
</organism>
<dbReference type="Proteomes" id="UP001529201">
    <property type="component" value="Unassembled WGS sequence"/>
</dbReference>